<evidence type="ECO:0000256" key="7">
    <source>
        <dbReference type="ARBA" id="ARBA00022840"/>
    </source>
</evidence>
<feature type="modified residue" description="4-aspartylphosphate" evidence="9">
    <location>
        <position position="800"/>
    </location>
</feature>
<dbReference type="Pfam" id="PF02518">
    <property type="entry name" value="HATPase_c"/>
    <property type="match status" value="1"/>
</dbReference>
<keyword evidence="4" id="KW-0808">Transferase</keyword>
<dbReference type="InterPro" id="IPR011006">
    <property type="entry name" value="CheY-like_superfamily"/>
</dbReference>
<gene>
    <name evidence="14" type="ORF">RSO01_26910</name>
</gene>
<dbReference type="PROSITE" id="PS50112">
    <property type="entry name" value="PAS"/>
    <property type="match status" value="2"/>
</dbReference>
<dbReference type="EC" id="2.7.13.3" evidence="2"/>
<dbReference type="CDD" id="cd00130">
    <property type="entry name" value="PAS"/>
    <property type="match status" value="3"/>
</dbReference>
<dbReference type="PANTHER" id="PTHR43065">
    <property type="entry name" value="SENSOR HISTIDINE KINASE"/>
    <property type="match status" value="1"/>
</dbReference>
<keyword evidence="5" id="KW-0547">Nucleotide-binding</keyword>
<evidence type="ECO:0000259" key="10">
    <source>
        <dbReference type="PROSITE" id="PS50109"/>
    </source>
</evidence>
<comment type="catalytic activity">
    <reaction evidence="1">
        <text>ATP + protein L-histidine = ADP + protein N-phospho-L-histidine.</text>
        <dbReference type="EC" id="2.7.13.3"/>
    </reaction>
</comment>
<dbReference type="AlphaFoldDB" id="A0A512N960"/>
<dbReference type="InterPro" id="IPR005467">
    <property type="entry name" value="His_kinase_dom"/>
</dbReference>
<feature type="domain" description="PAS" evidence="12">
    <location>
        <begin position="255"/>
        <end position="326"/>
    </location>
</feature>
<dbReference type="SMART" id="SM00387">
    <property type="entry name" value="HATPase_c"/>
    <property type="match status" value="1"/>
</dbReference>
<dbReference type="SUPFAM" id="SSF55874">
    <property type="entry name" value="ATPase domain of HSP90 chaperone/DNA topoisomerase II/histidine kinase"/>
    <property type="match status" value="1"/>
</dbReference>
<dbReference type="PROSITE" id="PS50113">
    <property type="entry name" value="PAC"/>
    <property type="match status" value="1"/>
</dbReference>
<dbReference type="InterPro" id="IPR003594">
    <property type="entry name" value="HATPase_dom"/>
</dbReference>
<dbReference type="EMBL" id="BKAJ01000038">
    <property type="protein sequence ID" value="GEP55525.1"/>
    <property type="molecule type" value="Genomic_DNA"/>
</dbReference>
<dbReference type="SMART" id="SM00448">
    <property type="entry name" value="REC"/>
    <property type="match status" value="1"/>
</dbReference>
<dbReference type="Pfam" id="PF00989">
    <property type="entry name" value="PAS"/>
    <property type="match status" value="1"/>
</dbReference>
<keyword evidence="6" id="KW-0418">Kinase</keyword>
<evidence type="ECO:0000256" key="8">
    <source>
        <dbReference type="ARBA" id="ARBA00023012"/>
    </source>
</evidence>
<dbReference type="InterPro" id="IPR000014">
    <property type="entry name" value="PAS"/>
</dbReference>
<evidence type="ECO:0000313" key="15">
    <source>
        <dbReference type="Proteomes" id="UP000321058"/>
    </source>
</evidence>
<evidence type="ECO:0000259" key="12">
    <source>
        <dbReference type="PROSITE" id="PS50112"/>
    </source>
</evidence>
<protein>
    <recommendedName>
        <fullName evidence="2">histidine kinase</fullName>
        <ecNumber evidence="2">2.7.13.3</ecNumber>
    </recommendedName>
</protein>
<evidence type="ECO:0000256" key="6">
    <source>
        <dbReference type="ARBA" id="ARBA00022777"/>
    </source>
</evidence>
<dbReference type="InterPro" id="IPR036097">
    <property type="entry name" value="HisK_dim/P_sf"/>
</dbReference>
<dbReference type="GO" id="GO:0000155">
    <property type="term" value="F:phosphorelay sensor kinase activity"/>
    <property type="evidence" value="ECO:0007669"/>
    <property type="project" value="InterPro"/>
</dbReference>
<dbReference type="GO" id="GO:0006355">
    <property type="term" value="P:regulation of DNA-templated transcription"/>
    <property type="evidence" value="ECO:0007669"/>
    <property type="project" value="InterPro"/>
</dbReference>
<dbReference type="InterPro" id="IPR013767">
    <property type="entry name" value="PAS_fold"/>
</dbReference>
<evidence type="ECO:0000256" key="3">
    <source>
        <dbReference type="ARBA" id="ARBA00022553"/>
    </source>
</evidence>
<dbReference type="Gene3D" id="1.10.287.130">
    <property type="match status" value="1"/>
</dbReference>
<comment type="caution">
    <text evidence="14">The sequence shown here is derived from an EMBL/GenBank/DDBJ whole genome shotgun (WGS) entry which is preliminary data.</text>
</comment>
<dbReference type="Gene3D" id="3.30.450.20">
    <property type="entry name" value="PAS domain"/>
    <property type="match status" value="4"/>
</dbReference>
<dbReference type="PANTHER" id="PTHR43065:SF49">
    <property type="entry name" value="HISTIDINE KINASE"/>
    <property type="match status" value="1"/>
</dbReference>
<keyword evidence="8" id="KW-0902">Two-component regulatory system</keyword>
<dbReference type="SMART" id="SM00091">
    <property type="entry name" value="PAS"/>
    <property type="match status" value="4"/>
</dbReference>
<dbReference type="Pfam" id="PF00072">
    <property type="entry name" value="Response_reg"/>
    <property type="match status" value="1"/>
</dbReference>
<dbReference type="PROSITE" id="PS50109">
    <property type="entry name" value="HIS_KIN"/>
    <property type="match status" value="1"/>
</dbReference>
<keyword evidence="7" id="KW-0067">ATP-binding</keyword>
<sequence>MVDKFSLLANTASDWWWEMDAELRVTFLSERFAELFGVPVSSIVGKRRSEITRADDDTPEWRAHLDDLANHRPYRDFLTTFVDARGVSRPVKISGTPIFGPDGCFQGYIGVGHDLTELRQKEHEALREAHKLASILEHIDQGVVYFDADLRVAAYNPPAIRWLQLEDVGDPMGLHHSDLMRRLAERGEFDPEDKEEAVAWRAAVVKAGHHLEGERARRDGRIFAYAYNPLPGGGGVLTFSDVTEARRREARLARSEEGFRYRFRNLPLPVWTYSAKTLKFLDVNDVAIAEYGYTREEFLSMSAIDMCGPEGAERLSKWLAEGRSSGFEPNEWFNRRKDGRILQVESYGRDIDFNGEPARITVVIDVSARKEAERLNQRLVETSQDLVFVTDSKAKLLIVSPSVTRILGWSAEDMVGGNTADFMAPEDLEAARRAFKGAKRGLPVSNHRSRYRHKDGRLVSLLWMGMWSEADRRHYMVGRDMTDIDRTEAQLHEAQKMEAVGRLTGGVAHDFNNILMVIMANVDELAEDDRMPPDLGKRITRIAQATHRASDLTHQLLAFARRQTLRPQWTDVNDLVSATTRLMRRALGETVRIESVLADAMWPIEVDRGQLQSALVNICINARDAMPKGGTLLIETRNVAFDADYGRHNPDAVAGDHVLISVTDTGTGIAPEILDRVFEPFFTTKEVGRGTGLGLSMVYGFVHQSRGHVKIESALGRGTSVRIYLPRSTENRPAEAAAARPAEPHGTENILLVEDDSKVRMSVGEQLRTLGYRVTEASNGPAALGMLETAQHPFDLMLTDVVMPGGMYGDALADAVAERWPEVKIVFMSGYTDSANELRGRLDRDVLLLDKPFHRRELAQVLRLALDARAGARSI</sequence>
<feature type="domain" description="PAC" evidence="13">
    <location>
        <begin position="75"/>
        <end position="127"/>
    </location>
</feature>
<evidence type="ECO:0000256" key="2">
    <source>
        <dbReference type="ARBA" id="ARBA00012438"/>
    </source>
</evidence>
<dbReference type="OrthoDB" id="9796100at2"/>
<dbReference type="Gene3D" id="3.30.565.10">
    <property type="entry name" value="Histidine kinase-like ATPase, C-terminal domain"/>
    <property type="match status" value="1"/>
</dbReference>
<reference evidence="14 15" key="1">
    <citation type="submission" date="2019-07" db="EMBL/GenBank/DDBJ databases">
        <title>Whole genome shotgun sequence of Reyranella soli NBRC 108950.</title>
        <authorList>
            <person name="Hosoyama A."/>
            <person name="Uohara A."/>
            <person name="Ohji S."/>
            <person name="Ichikawa N."/>
        </authorList>
    </citation>
    <scope>NUCLEOTIDE SEQUENCE [LARGE SCALE GENOMIC DNA]</scope>
    <source>
        <strain evidence="14 15">NBRC 108950</strain>
    </source>
</reference>
<evidence type="ECO:0000259" key="13">
    <source>
        <dbReference type="PROSITE" id="PS50113"/>
    </source>
</evidence>
<dbReference type="Gene3D" id="3.40.50.2300">
    <property type="match status" value="1"/>
</dbReference>
<dbReference type="InterPro" id="IPR003661">
    <property type="entry name" value="HisK_dim/P_dom"/>
</dbReference>
<dbReference type="InterPro" id="IPR000700">
    <property type="entry name" value="PAS-assoc_C"/>
</dbReference>
<dbReference type="PROSITE" id="PS50110">
    <property type="entry name" value="RESPONSE_REGULATORY"/>
    <property type="match status" value="1"/>
</dbReference>
<keyword evidence="3 9" id="KW-0597">Phosphoprotein</keyword>
<dbReference type="SUPFAM" id="SSF52172">
    <property type="entry name" value="CheY-like"/>
    <property type="match status" value="1"/>
</dbReference>
<keyword evidence="15" id="KW-1185">Reference proteome</keyword>
<dbReference type="NCBIfam" id="TIGR00229">
    <property type="entry name" value="sensory_box"/>
    <property type="match status" value="3"/>
</dbReference>
<dbReference type="InterPro" id="IPR035965">
    <property type="entry name" value="PAS-like_dom_sf"/>
</dbReference>
<dbReference type="InterPro" id="IPR001610">
    <property type="entry name" value="PAC"/>
</dbReference>
<dbReference type="InterPro" id="IPR013656">
    <property type="entry name" value="PAS_4"/>
</dbReference>
<evidence type="ECO:0000313" key="14">
    <source>
        <dbReference type="EMBL" id="GEP55525.1"/>
    </source>
</evidence>
<dbReference type="InterPro" id="IPR001789">
    <property type="entry name" value="Sig_transdc_resp-reg_receiver"/>
</dbReference>
<dbReference type="RefSeq" id="WP_147149608.1">
    <property type="nucleotide sequence ID" value="NZ_BKAJ01000038.1"/>
</dbReference>
<proteinExistence type="predicted"/>
<dbReference type="Pfam" id="PF12860">
    <property type="entry name" value="PAS_7"/>
    <property type="match status" value="1"/>
</dbReference>
<dbReference type="SMART" id="SM00086">
    <property type="entry name" value="PAC"/>
    <property type="match status" value="2"/>
</dbReference>
<evidence type="ECO:0000256" key="4">
    <source>
        <dbReference type="ARBA" id="ARBA00022679"/>
    </source>
</evidence>
<dbReference type="SUPFAM" id="SSF47384">
    <property type="entry name" value="Homodimeric domain of signal transducing histidine kinase"/>
    <property type="match status" value="1"/>
</dbReference>
<evidence type="ECO:0000256" key="9">
    <source>
        <dbReference type="PROSITE-ProRule" id="PRU00169"/>
    </source>
</evidence>
<name>A0A512N960_9HYPH</name>
<dbReference type="GO" id="GO:0005524">
    <property type="term" value="F:ATP binding"/>
    <property type="evidence" value="ECO:0007669"/>
    <property type="project" value="UniProtKB-KW"/>
</dbReference>
<dbReference type="Pfam" id="PF00512">
    <property type="entry name" value="HisKA"/>
    <property type="match status" value="1"/>
</dbReference>
<dbReference type="InterPro" id="IPR004358">
    <property type="entry name" value="Sig_transdc_His_kin-like_C"/>
</dbReference>
<evidence type="ECO:0000259" key="11">
    <source>
        <dbReference type="PROSITE" id="PS50110"/>
    </source>
</evidence>
<accession>A0A512N960</accession>
<dbReference type="PRINTS" id="PR00344">
    <property type="entry name" value="BCTRLSENSOR"/>
</dbReference>
<evidence type="ECO:0000256" key="1">
    <source>
        <dbReference type="ARBA" id="ARBA00000085"/>
    </source>
</evidence>
<dbReference type="SUPFAM" id="SSF55785">
    <property type="entry name" value="PYP-like sensor domain (PAS domain)"/>
    <property type="match status" value="4"/>
</dbReference>
<dbReference type="CDD" id="cd00082">
    <property type="entry name" value="HisKA"/>
    <property type="match status" value="1"/>
</dbReference>
<dbReference type="Pfam" id="PF08448">
    <property type="entry name" value="PAS_4"/>
    <property type="match status" value="1"/>
</dbReference>
<dbReference type="InterPro" id="IPR036890">
    <property type="entry name" value="HATPase_C_sf"/>
</dbReference>
<dbReference type="Proteomes" id="UP000321058">
    <property type="component" value="Unassembled WGS sequence"/>
</dbReference>
<dbReference type="Pfam" id="PF13426">
    <property type="entry name" value="PAS_9"/>
    <property type="match status" value="1"/>
</dbReference>
<feature type="domain" description="Response regulatory" evidence="11">
    <location>
        <begin position="749"/>
        <end position="866"/>
    </location>
</feature>
<feature type="domain" description="Histidine kinase" evidence="10">
    <location>
        <begin position="506"/>
        <end position="729"/>
    </location>
</feature>
<dbReference type="SMART" id="SM00388">
    <property type="entry name" value="HisKA"/>
    <property type="match status" value="1"/>
</dbReference>
<evidence type="ECO:0000256" key="5">
    <source>
        <dbReference type="ARBA" id="ARBA00022741"/>
    </source>
</evidence>
<feature type="domain" description="PAS" evidence="12">
    <location>
        <begin position="372"/>
        <end position="442"/>
    </location>
</feature>
<organism evidence="14 15">
    <name type="scientific">Reyranella soli</name>
    <dbReference type="NCBI Taxonomy" id="1230389"/>
    <lineage>
        <taxon>Bacteria</taxon>
        <taxon>Pseudomonadati</taxon>
        <taxon>Pseudomonadota</taxon>
        <taxon>Alphaproteobacteria</taxon>
        <taxon>Hyphomicrobiales</taxon>
        <taxon>Reyranellaceae</taxon>
        <taxon>Reyranella</taxon>
    </lineage>
</organism>